<reference evidence="1 2" key="1">
    <citation type="submission" date="2023-03" db="EMBL/GenBank/DDBJ databases">
        <title>Draft assemblies of triclosan tolerant bacteria isolated from returned activated sludge.</title>
        <authorList>
            <person name="Van Hamelsveld S."/>
        </authorList>
    </citation>
    <scope>NUCLEOTIDE SEQUENCE [LARGE SCALE GENOMIC DNA]</scope>
    <source>
        <strain evidence="1 2">GW210010_S58</strain>
    </source>
</reference>
<name>A0ABT6AT49_9BURK</name>
<accession>A0ABT6AT49</accession>
<organism evidence="1 2">
    <name type="scientific">Cupriavidus basilensis</name>
    <dbReference type="NCBI Taxonomy" id="68895"/>
    <lineage>
        <taxon>Bacteria</taxon>
        <taxon>Pseudomonadati</taxon>
        <taxon>Pseudomonadota</taxon>
        <taxon>Betaproteobacteria</taxon>
        <taxon>Burkholderiales</taxon>
        <taxon>Burkholderiaceae</taxon>
        <taxon>Cupriavidus</taxon>
    </lineage>
</organism>
<proteinExistence type="predicted"/>
<evidence type="ECO:0000313" key="1">
    <source>
        <dbReference type="EMBL" id="MDF3835804.1"/>
    </source>
</evidence>
<protein>
    <submittedName>
        <fullName evidence="1">Uncharacterized protein</fullName>
    </submittedName>
</protein>
<comment type="caution">
    <text evidence="1">The sequence shown here is derived from an EMBL/GenBank/DDBJ whole genome shotgun (WGS) entry which is preliminary data.</text>
</comment>
<keyword evidence="2" id="KW-1185">Reference proteome</keyword>
<evidence type="ECO:0000313" key="2">
    <source>
        <dbReference type="Proteomes" id="UP001216674"/>
    </source>
</evidence>
<sequence>MFTCAPGTVHLYRKSPSEECLDIRCLSLIVDDPLLTADTRNPEAEAAAQAAGATLLLTGVNTTAVMALPWRIDRLAFDHCGVRLNFSLADWIQFVGPRSIRLRTRGERHYATRQETACRA</sequence>
<dbReference type="EMBL" id="JARJLM010000386">
    <property type="protein sequence ID" value="MDF3835804.1"/>
    <property type="molecule type" value="Genomic_DNA"/>
</dbReference>
<dbReference type="RefSeq" id="WP_276266484.1">
    <property type="nucleotide sequence ID" value="NZ_JARJLM010000386.1"/>
</dbReference>
<gene>
    <name evidence="1" type="ORF">P3W85_23045</name>
</gene>
<dbReference type="Proteomes" id="UP001216674">
    <property type="component" value="Unassembled WGS sequence"/>
</dbReference>